<dbReference type="GO" id="GO:0004867">
    <property type="term" value="F:serine-type endopeptidase inhibitor activity"/>
    <property type="evidence" value="ECO:0007669"/>
    <property type="project" value="UniProtKB-KW"/>
</dbReference>
<dbReference type="InterPro" id="IPR000020">
    <property type="entry name" value="Anaphylatoxin/fibulin"/>
</dbReference>
<dbReference type="GO" id="GO:0006956">
    <property type="term" value="P:complement activation"/>
    <property type="evidence" value="ECO:0007669"/>
    <property type="project" value="TreeGrafter"/>
</dbReference>
<dbReference type="InterPro" id="IPR008930">
    <property type="entry name" value="Terpenoid_cyclase/PrenylTrfase"/>
</dbReference>
<keyword evidence="9" id="KW-0325">Glycoprotein</keyword>
<keyword evidence="8" id="KW-1015">Disulfide bond</keyword>
<dbReference type="Pfam" id="PF01835">
    <property type="entry name" value="MG2"/>
    <property type="match status" value="1"/>
</dbReference>
<dbReference type="InterPro" id="IPR040839">
    <property type="entry name" value="MG4"/>
</dbReference>
<dbReference type="InterPro" id="IPR011626">
    <property type="entry name" value="Alpha-macroglobulin_TED"/>
</dbReference>
<dbReference type="CDD" id="cd00017">
    <property type="entry name" value="ANATO"/>
    <property type="match status" value="1"/>
</dbReference>
<evidence type="ECO:0000256" key="9">
    <source>
        <dbReference type="ARBA" id="ARBA00023180"/>
    </source>
</evidence>
<dbReference type="Gene3D" id="1.20.91.20">
    <property type="entry name" value="Anaphylotoxins (complement system)"/>
    <property type="match status" value="1"/>
</dbReference>
<evidence type="ECO:0000256" key="4">
    <source>
        <dbReference type="ARBA" id="ARBA00022690"/>
    </source>
</evidence>
<evidence type="ECO:0008006" key="14">
    <source>
        <dbReference type="Google" id="ProtNLM"/>
    </source>
</evidence>
<dbReference type="InterPro" id="IPR013783">
    <property type="entry name" value="Ig-like_fold"/>
</dbReference>
<dbReference type="CDD" id="cd02896">
    <property type="entry name" value="complement_C3_C4_C5"/>
    <property type="match status" value="1"/>
</dbReference>
<dbReference type="SMART" id="SM01419">
    <property type="entry name" value="Thiol-ester_cl"/>
    <property type="match status" value="1"/>
</dbReference>
<evidence type="ECO:0000313" key="12">
    <source>
        <dbReference type="EMBL" id="KAG7469602.1"/>
    </source>
</evidence>
<dbReference type="InterPro" id="IPR001134">
    <property type="entry name" value="Netrin_domain"/>
</dbReference>
<dbReference type="InterPro" id="IPR018081">
    <property type="entry name" value="Anaphylatoxin_comp_syst"/>
</dbReference>
<dbReference type="Pfam" id="PF07677">
    <property type="entry name" value="A2M_recep"/>
    <property type="match status" value="1"/>
</dbReference>
<evidence type="ECO:0000256" key="7">
    <source>
        <dbReference type="ARBA" id="ARBA00022966"/>
    </source>
</evidence>
<proteinExistence type="inferred from homology"/>
<evidence type="ECO:0000256" key="6">
    <source>
        <dbReference type="ARBA" id="ARBA00022900"/>
    </source>
</evidence>
<dbReference type="Pfam" id="PF07703">
    <property type="entry name" value="A2M_BRD"/>
    <property type="match status" value="1"/>
</dbReference>
<dbReference type="Pfam" id="PF01821">
    <property type="entry name" value="ANATO"/>
    <property type="match status" value="1"/>
</dbReference>
<evidence type="ECO:0000256" key="2">
    <source>
        <dbReference type="ARBA" id="ARBA00010952"/>
    </source>
</evidence>
<keyword evidence="7" id="KW-0882">Thioester bond</keyword>
<evidence type="ECO:0000256" key="8">
    <source>
        <dbReference type="ARBA" id="ARBA00023157"/>
    </source>
</evidence>
<evidence type="ECO:0000256" key="5">
    <source>
        <dbReference type="ARBA" id="ARBA00022729"/>
    </source>
</evidence>
<keyword evidence="5" id="KW-0732">Signal</keyword>
<sequence length="1767" mass="196423">MTEGWAGNGLYRLGVYPTVHYCCSRGSRQADMVSTMSMVPAVFVLLCLSSAVLPVSTNERFLVSAPNVFHVGVKEQVSVQLFSPLLNQDVSLYLEDETTGQLVSQKVTIRSTQEGQIKLAELEVNRNKLSELASFKQETPYVLLVCEIRPGQRKMTRVLISQHRGYIFIQTNQPVYNPTQRVHFRIFTLDHSMRPHSDALYVTIINAGGNKVKAMTKNAKDGILSDNIQIPDVSEPGIWKIVAHYQGDEKNAVTREFQVKKFVLPSFGVSIKPQQSYYLVNLEEFTFTIDASYSYGETVDGAFHCRFGMKEAEAGGEKTEVVFIRGMEKTGSVKDGKAEVTVQRDQILDLLKKSKTDLTDMAQLADNGVQFYIAVSVTDINSGELQEAEVLLPIVSRRYSVDLSRTRTHFIPKVPFQVQAVVRLPNGSPAPGVEVKIQMPVSGVETKTAKTDAEGLINSVFFSIPDHTPRAPFTVTVDGHQYHMTALPATSPSKSFLFLSMDSKVVTPGQAIAVDITTVQGNPVDGQIYYLVLSRGMLKKSGQVKAGKVTRLSLPTSSDLTPSFRLIGYYYNQGGDIIADSVWVDVSDLCEGKISLNPEKEQYRPGSKAELDIDLHGQKAKVGLLAVDKAIYALNVHNKLTAKQVFSSMQSYDLGCSYFGGVDTAAVFNNAGLSFISHSETVLSQMRDGFRCKSGFRRQKRSLDLQQLMMTKVTSYTDERLRRCCQDGFTLIPMRISCEQRAQRVSRGGKGQACVAAFLDCCLEGVKQRNIKMQEEALKGRGRTSSAAEMEDFFDTNAVKIRSFFEPSFEFKEINVDGKTKHSMILPDSITTWEIQAVSLSSSHGFCVSEPRELRAWKDVFVSLRLPYSVKRYEQLFITAVIYNYGASTKELSVHMKPVDGLCSPGSASSLSHLNVTVSAGSSQAVTFSAVPMATGHIPVILLLYDKKEEMGLDAIQKLLLVATEGVEKREERTHILDMDGKSMKTFPIDGDFPNSTVPESGINLFVKIEGEVFGKSTVLPLLSASGVKHLLRAPMGCAEQTMIRMSPTALALRYLDYSQSWKDLPPGTRDTALTHIEDGYTRILTYKKDDGSYGAWLHRQSSTWLTALVVKVMSLVLERQWDGRGERGRVGQGFVREEVISESVTYLISKQDKLKGGYTDPHPVIHREMQGGIGGLEGDVSLTAFITIALQNSLPYLSSEVKEKAEDSISASVAYLNSALPSLKRPYAVAITAYCLSICQKDRSLGPSAWNRLKKLATKDEQGECQMWPSKSDMRLANDARDYLVPSSQAITVETTSYALLTALANEDMETADTVVCWLSRQENYGGGFSSTQDTIVALEALTEYALKSKPPASTKIDVLFSAAGRSVQEKLSVNKQGEKVEAELKRLIGNQINVHATGKGKAKMKVVMAYHALQPEDVCQLLSITVSVQGKVKYTAQILEDYDYTDYGGDRSRKEEEERDVPRTEIEWFDARSRRRRDTDQSLKALEAVEYAVCVSHDPSMNLSGMAIADITLLSGFEAVTEDLEKLKDLSDQYISHYETKEGRVLLYFDEVPDGRECVTFGAIQRVPIGLLQPAPASFYDYYEPDRKCTVFYAAPQRSRMVSTLCSGDVCQCAEKPCHKEQKTFQRRIKKKERLDFACYYPTVDYGYTVKVDSVSEKSNFELYHTTVLEVLRATNDAKVAKDSVRIFAKRRQCKGALETGKSYLIMGKDGTTTDTHGQMQYLLDSASWVEQLPTEGKCKGTNNRAPCRELNNFLSTYQMDGCTQ</sequence>
<accession>A0A9D3Q078</accession>
<protein>
    <recommendedName>
        <fullName evidence="14">Complement C4 gamma chain</fullName>
    </recommendedName>
</protein>
<dbReference type="InterPro" id="IPR047565">
    <property type="entry name" value="Alpha-macroglob_thiol-ester_cl"/>
</dbReference>
<dbReference type="InterPro" id="IPR036595">
    <property type="entry name" value="A-macroglobulin_rcpt-bd_sf"/>
</dbReference>
<evidence type="ECO:0000259" key="10">
    <source>
        <dbReference type="PROSITE" id="PS01178"/>
    </source>
</evidence>
<dbReference type="PROSITE" id="PS01178">
    <property type="entry name" value="ANAPHYLATOXIN_2"/>
    <property type="match status" value="1"/>
</dbReference>
<dbReference type="Gene3D" id="2.40.50.120">
    <property type="match status" value="1"/>
</dbReference>
<dbReference type="InterPro" id="IPR008993">
    <property type="entry name" value="TIMP-like_OB-fold"/>
</dbReference>
<dbReference type="InterPro" id="IPR002890">
    <property type="entry name" value="MG2"/>
</dbReference>
<dbReference type="Gene3D" id="2.60.40.10">
    <property type="entry name" value="Immunoglobulins"/>
    <property type="match status" value="2"/>
</dbReference>
<keyword evidence="13" id="KW-1185">Reference proteome</keyword>
<dbReference type="InterPro" id="IPR009048">
    <property type="entry name" value="A-macroglobulin_rcpt-bd"/>
</dbReference>
<dbReference type="FunFam" id="2.40.50.120:FF:000013">
    <property type="entry name" value="Complement C3"/>
    <property type="match status" value="1"/>
</dbReference>
<dbReference type="PROSITE" id="PS50189">
    <property type="entry name" value="NTR"/>
    <property type="match status" value="1"/>
</dbReference>
<dbReference type="SMART" id="SM00104">
    <property type="entry name" value="ANATO"/>
    <property type="match status" value="1"/>
</dbReference>
<dbReference type="Gene3D" id="2.60.40.690">
    <property type="entry name" value="Alpha-macroglobulin, receptor-binding domain"/>
    <property type="match status" value="1"/>
</dbReference>
<comment type="caution">
    <text evidence="12">The sequence shown here is derived from an EMBL/GenBank/DDBJ whole genome shotgun (WGS) entry which is preliminary data.</text>
</comment>
<dbReference type="InterPro" id="IPR041555">
    <property type="entry name" value="MG3"/>
</dbReference>
<dbReference type="Gene3D" id="2.60.40.1930">
    <property type="match status" value="3"/>
</dbReference>
<dbReference type="Pfam" id="PF01759">
    <property type="entry name" value="NTR"/>
    <property type="match status" value="1"/>
</dbReference>
<dbReference type="Pfam" id="PF17790">
    <property type="entry name" value="MG1"/>
    <property type="match status" value="1"/>
</dbReference>
<organism evidence="12 13">
    <name type="scientific">Megalops atlanticus</name>
    <name type="common">Tarpon</name>
    <name type="synonym">Clupea gigantea</name>
    <dbReference type="NCBI Taxonomy" id="7932"/>
    <lineage>
        <taxon>Eukaryota</taxon>
        <taxon>Metazoa</taxon>
        <taxon>Chordata</taxon>
        <taxon>Craniata</taxon>
        <taxon>Vertebrata</taxon>
        <taxon>Euteleostomi</taxon>
        <taxon>Actinopterygii</taxon>
        <taxon>Neopterygii</taxon>
        <taxon>Teleostei</taxon>
        <taxon>Elopiformes</taxon>
        <taxon>Megalopidae</taxon>
        <taxon>Megalops</taxon>
    </lineage>
</organism>
<dbReference type="SMART" id="SM01360">
    <property type="entry name" value="A2M"/>
    <property type="match status" value="1"/>
</dbReference>
<dbReference type="PANTHER" id="PTHR11412:SF144">
    <property type="entry name" value="COMPLEMENT C4-B"/>
    <property type="match status" value="1"/>
</dbReference>
<comment type="similarity">
    <text evidence="2">Belongs to the protease inhibitor I39 (alpha-2-macroglobulin) family.</text>
</comment>
<keyword evidence="3" id="KW-0964">Secreted</keyword>
<feature type="domain" description="NTR" evidence="11">
    <location>
        <begin position="1620"/>
        <end position="1765"/>
    </location>
</feature>
<dbReference type="SUPFAM" id="SSF47686">
    <property type="entry name" value="Anaphylotoxins (complement system)"/>
    <property type="match status" value="1"/>
</dbReference>
<dbReference type="Gene3D" id="1.50.10.20">
    <property type="match status" value="1"/>
</dbReference>
<dbReference type="SMART" id="SM00643">
    <property type="entry name" value="C345C"/>
    <property type="match status" value="1"/>
</dbReference>
<keyword evidence="4" id="KW-0646">Protease inhibitor</keyword>
<dbReference type="Gene3D" id="2.20.130.20">
    <property type="match status" value="1"/>
</dbReference>
<dbReference type="InterPro" id="IPR011625">
    <property type="entry name" value="A2M_N_BRD"/>
</dbReference>
<dbReference type="OrthoDB" id="6359008at2759"/>
<dbReference type="EMBL" id="JAFDVH010000010">
    <property type="protein sequence ID" value="KAG7469602.1"/>
    <property type="molecule type" value="Genomic_DNA"/>
</dbReference>
<dbReference type="SMART" id="SM01359">
    <property type="entry name" value="A2M_N_2"/>
    <property type="match status" value="1"/>
</dbReference>
<dbReference type="SUPFAM" id="SSF50242">
    <property type="entry name" value="TIMP-like"/>
    <property type="match status" value="1"/>
</dbReference>
<keyword evidence="6" id="KW-0722">Serine protease inhibitor</keyword>
<reference evidence="12" key="1">
    <citation type="submission" date="2021-01" db="EMBL/GenBank/DDBJ databases">
        <authorList>
            <person name="Zahm M."/>
            <person name="Roques C."/>
            <person name="Cabau C."/>
            <person name="Klopp C."/>
            <person name="Donnadieu C."/>
            <person name="Jouanno E."/>
            <person name="Lampietro C."/>
            <person name="Louis A."/>
            <person name="Herpin A."/>
            <person name="Echchiki A."/>
            <person name="Berthelot C."/>
            <person name="Parey E."/>
            <person name="Roest-Crollius H."/>
            <person name="Braasch I."/>
            <person name="Postlethwait J."/>
            <person name="Bobe J."/>
            <person name="Montfort J."/>
            <person name="Bouchez O."/>
            <person name="Begum T."/>
            <person name="Mejri S."/>
            <person name="Adams A."/>
            <person name="Chen W.-J."/>
            <person name="Guiguen Y."/>
        </authorList>
    </citation>
    <scope>NUCLEOTIDE SEQUENCE</scope>
    <source>
        <strain evidence="12">YG-15Mar2019-1</strain>
        <tissue evidence="12">Brain</tissue>
    </source>
</reference>
<dbReference type="InterPro" id="IPR050473">
    <property type="entry name" value="A2M/Complement_sys"/>
</dbReference>
<evidence type="ECO:0000313" key="13">
    <source>
        <dbReference type="Proteomes" id="UP001046870"/>
    </source>
</evidence>
<dbReference type="Pfam" id="PF17791">
    <property type="entry name" value="MG3"/>
    <property type="match status" value="1"/>
</dbReference>
<name>A0A9D3Q078_MEGAT</name>
<comment type="subcellular location">
    <subcellularLocation>
        <location evidence="1">Secreted</location>
    </subcellularLocation>
</comment>
<dbReference type="InterPro" id="IPR041425">
    <property type="entry name" value="C3/4/5_MG1"/>
</dbReference>
<dbReference type="Pfam" id="PF00207">
    <property type="entry name" value="A2M"/>
    <property type="match status" value="1"/>
</dbReference>
<dbReference type="CDD" id="cd03584">
    <property type="entry name" value="NTR_complement_C4"/>
    <property type="match status" value="1"/>
</dbReference>
<evidence type="ECO:0000259" key="11">
    <source>
        <dbReference type="PROSITE" id="PS50189"/>
    </source>
</evidence>
<dbReference type="PROSITE" id="PS00477">
    <property type="entry name" value="ALPHA_2_MACROGLOBULIN"/>
    <property type="match status" value="1"/>
</dbReference>
<dbReference type="SUPFAM" id="SSF48239">
    <property type="entry name" value="Terpenoid cyclases/Protein prenyltransferases"/>
    <property type="match status" value="1"/>
</dbReference>
<dbReference type="Pfam" id="PF07678">
    <property type="entry name" value="TED_complement"/>
    <property type="match status" value="1"/>
</dbReference>
<dbReference type="FunFam" id="2.60.40.1930:FF:000001">
    <property type="entry name" value="CD109 isoform 3"/>
    <property type="match status" value="1"/>
</dbReference>
<dbReference type="Pfam" id="PF17789">
    <property type="entry name" value="MG4"/>
    <property type="match status" value="1"/>
</dbReference>
<dbReference type="Proteomes" id="UP001046870">
    <property type="component" value="Chromosome 10"/>
</dbReference>
<dbReference type="Gene3D" id="2.60.40.1940">
    <property type="match status" value="1"/>
</dbReference>
<dbReference type="InterPro" id="IPR018933">
    <property type="entry name" value="Netrin_module_non-TIMP"/>
</dbReference>
<dbReference type="SMART" id="SM01361">
    <property type="entry name" value="A2M_recep"/>
    <property type="match status" value="1"/>
</dbReference>
<dbReference type="InterPro" id="IPR019742">
    <property type="entry name" value="MacrogloblnA2_CS"/>
</dbReference>
<feature type="domain" description="Anaphylatoxin-like" evidence="10">
    <location>
        <begin position="724"/>
        <end position="762"/>
    </location>
</feature>
<dbReference type="InterPro" id="IPR001599">
    <property type="entry name" value="Macroglobln_a2"/>
</dbReference>
<dbReference type="Gene3D" id="6.20.50.160">
    <property type="match status" value="1"/>
</dbReference>
<evidence type="ECO:0000256" key="3">
    <source>
        <dbReference type="ARBA" id="ARBA00022525"/>
    </source>
</evidence>
<evidence type="ECO:0000256" key="1">
    <source>
        <dbReference type="ARBA" id="ARBA00004613"/>
    </source>
</evidence>
<dbReference type="Gene3D" id="2.60.120.1540">
    <property type="match status" value="1"/>
</dbReference>
<dbReference type="FunFam" id="2.60.40.690:FF:000002">
    <property type="entry name" value="Complement C4 isoform-A"/>
    <property type="match status" value="1"/>
</dbReference>
<dbReference type="SUPFAM" id="SSF49410">
    <property type="entry name" value="Alpha-macroglobulin receptor domain"/>
    <property type="match status" value="1"/>
</dbReference>
<gene>
    <name evidence="12" type="ORF">MATL_G00130660</name>
</gene>
<dbReference type="PANTHER" id="PTHR11412">
    <property type="entry name" value="MACROGLOBULIN / COMPLEMENT"/>
    <property type="match status" value="1"/>
</dbReference>
<dbReference type="GO" id="GO:0005615">
    <property type="term" value="C:extracellular space"/>
    <property type="evidence" value="ECO:0007669"/>
    <property type="project" value="InterPro"/>
</dbReference>